<dbReference type="Proteomes" id="UP001434883">
    <property type="component" value="Unassembled WGS sequence"/>
</dbReference>
<evidence type="ECO:0000313" key="3">
    <source>
        <dbReference type="Proteomes" id="UP001434883"/>
    </source>
</evidence>
<sequence>NSGGDTEGGNVSGLTDGEVKCFAKVFITLIFCHVTTHTFSVFIEILYHRPTQRSLVNKQHHEDQRTKQTGQK</sequence>
<keyword evidence="1" id="KW-0472">Membrane</keyword>
<feature type="transmembrane region" description="Helical" evidence="1">
    <location>
        <begin position="25"/>
        <end position="47"/>
    </location>
</feature>
<accession>A0ABV0Q691</accession>
<evidence type="ECO:0000313" key="2">
    <source>
        <dbReference type="EMBL" id="MEQ2191022.1"/>
    </source>
</evidence>
<keyword evidence="3" id="KW-1185">Reference proteome</keyword>
<proteinExistence type="predicted"/>
<evidence type="ECO:0000256" key="1">
    <source>
        <dbReference type="SAM" id="Phobius"/>
    </source>
</evidence>
<name>A0ABV0Q691_9TELE</name>
<organism evidence="2 3">
    <name type="scientific">Xenoophorus captivus</name>
    <dbReference type="NCBI Taxonomy" id="1517983"/>
    <lineage>
        <taxon>Eukaryota</taxon>
        <taxon>Metazoa</taxon>
        <taxon>Chordata</taxon>
        <taxon>Craniata</taxon>
        <taxon>Vertebrata</taxon>
        <taxon>Euteleostomi</taxon>
        <taxon>Actinopterygii</taxon>
        <taxon>Neopterygii</taxon>
        <taxon>Teleostei</taxon>
        <taxon>Neoteleostei</taxon>
        <taxon>Acanthomorphata</taxon>
        <taxon>Ovalentaria</taxon>
        <taxon>Atherinomorphae</taxon>
        <taxon>Cyprinodontiformes</taxon>
        <taxon>Goodeidae</taxon>
        <taxon>Xenoophorus</taxon>
    </lineage>
</organism>
<comment type="caution">
    <text evidence="2">The sequence shown here is derived from an EMBL/GenBank/DDBJ whole genome shotgun (WGS) entry which is preliminary data.</text>
</comment>
<keyword evidence="1" id="KW-0812">Transmembrane</keyword>
<protein>
    <submittedName>
        <fullName evidence="2">Uncharacterized protein</fullName>
    </submittedName>
</protein>
<feature type="non-terminal residue" evidence="2">
    <location>
        <position position="1"/>
    </location>
</feature>
<dbReference type="EMBL" id="JAHRIN010000390">
    <property type="protein sequence ID" value="MEQ2191022.1"/>
    <property type="molecule type" value="Genomic_DNA"/>
</dbReference>
<gene>
    <name evidence="2" type="ORF">XENOCAPTIV_018661</name>
</gene>
<reference evidence="2 3" key="1">
    <citation type="submission" date="2021-06" db="EMBL/GenBank/DDBJ databases">
        <authorList>
            <person name="Palmer J.M."/>
        </authorList>
    </citation>
    <scope>NUCLEOTIDE SEQUENCE [LARGE SCALE GENOMIC DNA]</scope>
    <source>
        <strain evidence="2 3">XC_2019</strain>
        <tissue evidence="2">Muscle</tissue>
    </source>
</reference>
<keyword evidence="1" id="KW-1133">Transmembrane helix</keyword>